<evidence type="ECO:0000256" key="3">
    <source>
        <dbReference type="ARBA" id="ARBA00023002"/>
    </source>
</evidence>
<dbReference type="Pfam" id="PF05368">
    <property type="entry name" value="NmrA"/>
    <property type="match status" value="1"/>
</dbReference>
<reference evidence="5 6" key="1">
    <citation type="submission" date="2016-07" db="EMBL/GenBank/DDBJ databases">
        <title>Pervasive Adenine N6-methylation of Active Genes in Fungi.</title>
        <authorList>
            <consortium name="DOE Joint Genome Institute"/>
            <person name="Mondo S.J."/>
            <person name="Dannebaum R.O."/>
            <person name="Kuo R.C."/>
            <person name="Labutti K."/>
            <person name="Haridas S."/>
            <person name="Kuo A."/>
            <person name="Salamov A."/>
            <person name="Ahrendt S.R."/>
            <person name="Lipzen A."/>
            <person name="Sullivan W."/>
            <person name="Andreopoulos W.B."/>
            <person name="Clum A."/>
            <person name="Lindquist E."/>
            <person name="Daum C."/>
            <person name="Ramamoorthy G.K."/>
            <person name="Gryganskyi A."/>
            <person name="Culley D."/>
            <person name="Magnuson J.K."/>
            <person name="James T.Y."/>
            <person name="O'Malley M.A."/>
            <person name="Stajich J.E."/>
            <person name="Spatafora J.W."/>
            <person name="Visel A."/>
            <person name="Grigoriev I.V."/>
        </authorList>
    </citation>
    <scope>NUCLEOTIDE SEQUENCE [LARGE SCALE GENOMIC DNA]</scope>
    <source>
        <strain evidence="5 6">62-1032</strain>
    </source>
</reference>
<dbReference type="Gene3D" id="3.90.25.10">
    <property type="entry name" value="UDP-galactose 4-epimerase, domain 1"/>
    <property type="match status" value="1"/>
</dbReference>
<accession>A0A1Y2FHW9</accession>
<evidence type="ECO:0000256" key="1">
    <source>
        <dbReference type="ARBA" id="ARBA00006328"/>
    </source>
</evidence>
<evidence type="ECO:0000256" key="2">
    <source>
        <dbReference type="ARBA" id="ARBA00022857"/>
    </source>
</evidence>
<keyword evidence="6" id="KW-1185">Reference proteome</keyword>
<dbReference type="GO" id="GO:0005634">
    <property type="term" value="C:nucleus"/>
    <property type="evidence" value="ECO:0007669"/>
    <property type="project" value="TreeGrafter"/>
</dbReference>
<dbReference type="InterPro" id="IPR051164">
    <property type="entry name" value="NmrA-like_oxidored"/>
</dbReference>
<dbReference type="SUPFAM" id="SSF51735">
    <property type="entry name" value="NAD(P)-binding Rossmann-fold domains"/>
    <property type="match status" value="1"/>
</dbReference>
<gene>
    <name evidence="5" type="ORF">BCR35DRAFT_340280</name>
</gene>
<dbReference type="STRING" id="106004.A0A1Y2FHW9"/>
<comment type="caution">
    <text evidence="5">The sequence shown here is derived from an EMBL/GenBank/DDBJ whole genome shotgun (WGS) entry which is preliminary data.</text>
</comment>
<dbReference type="PANTHER" id="PTHR42748:SF30">
    <property type="entry name" value="NMRA-LIKE DOMAIN-CONTAINING PROTEIN"/>
    <property type="match status" value="1"/>
</dbReference>
<comment type="similarity">
    <text evidence="1">Belongs to the NmrA-type oxidoreductase family.</text>
</comment>
<evidence type="ECO:0000259" key="4">
    <source>
        <dbReference type="Pfam" id="PF05368"/>
    </source>
</evidence>
<dbReference type="PANTHER" id="PTHR42748">
    <property type="entry name" value="NITROGEN METABOLITE REPRESSION PROTEIN NMRA FAMILY MEMBER"/>
    <property type="match status" value="1"/>
</dbReference>
<keyword evidence="3" id="KW-0560">Oxidoreductase</keyword>
<dbReference type="OrthoDB" id="2520778at2759"/>
<name>A0A1Y2FHW9_9BASI</name>
<organism evidence="5 6">
    <name type="scientific">Leucosporidium creatinivorum</name>
    <dbReference type="NCBI Taxonomy" id="106004"/>
    <lineage>
        <taxon>Eukaryota</taxon>
        <taxon>Fungi</taxon>
        <taxon>Dikarya</taxon>
        <taxon>Basidiomycota</taxon>
        <taxon>Pucciniomycotina</taxon>
        <taxon>Microbotryomycetes</taxon>
        <taxon>Leucosporidiales</taxon>
        <taxon>Leucosporidium</taxon>
    </lineage>
</organism>
<dbReference type="InParanoid" id="A0A1Y2FHW9"/>
<proteinExistence type="inferred from homology"/>
<evidence type="ECO:0000313" key="5">
    <source>
        <dbReference type="EMBL" id="ORY83532.1"/>
    </source>
</evidence>
<protein>
    <submittedName>
        <fullName evidence="5">NAD(P)-binding protein</fullName>
    </submittedName>
</protein>
<keyword evidence="2" id="KW-0521">NADP</keyword>
<sequence length="281" mass="30381">MVSSNSPTAPLIIIIGITGSQGSSVARALLASSKPYRLVGVTRDASKPASKAWIEKGLTLKELTVAVGNEEAVKKAFGGADAVFAMTDSWAHFDFQREVAEGKLLVDAALSAKVKLFIWSALESLSDLTGGKYPGCTFYETKAEITRYLQASGQAYALVQPACYFSNLLVSLNLYTPRLQPDGTYLLALPSAPKSTMAWFDAPVDYGLYVRAVLENPGVGEGAEVLCGSEASFEEVVEVLSRVTGKTVKYKQVGKDEFFELFKDLGKVRRNPSLFQRLRAG</sequence>
<dbReference type="GO" id="GO:0016491">
    <property type="term" value="F:oxidoreductase activity"/>
    <property type="evidence" value="ECO:0007669"/>
    <property type="project" value="UniProtKB-KW"/>
</dbReference>
<dbReference type="InterPro" id="IPR008030">
    <property type="entry name" value="NmrA-like"/>
</dbReference>
<feature type="domain" description="NmrA-like" evidence="4">
    <location>
        <begin position="11"/>
        <end position="258"/>
    </location>
</feature>
<dbReference type="EMBL" id="MCGR01000019">
    <property type="protein sequence ID" value="ORY83532.1"/>
    <property type="molecule type" value="Genomic_DNA"/>
</dbReference>
<evidence type="ECO:0000313" key="6">
    <source>
        <dbReference type="Proteomes" id="UP000193467"/>
    </source>
</evidence>
<dbReference type="InterPro" id="IPR036291">
    <property type="entry name" value="NAD(P)-bd_dom_sf"/>
</dbReference>
<dbReference type="Gene3D" id="3.40.50.720">
    <property type="entry name" value="NAD(P)-binding Rossmann-like Domain"/>
    <property type="match status" value="1"/>
</dbReference>
<dbReference type="Proteomes" id="UP000193467">
    <property type="component" value="Unassembled WGS sequence"/>
</dbReference>
<dbReference type="AlphaFoldDB" id="A0A1Y2FHW9"/>